<accession>A0A6L6VC87</accession>
<protein>
    <recommendedName>
        <fullName evidence="3">Transposase</fullName>
    </recommendedName>
</protein>
<dbReference type="EMBL" id="WPHR01000007">
    <property type="protein sequence ID" value="MUZ73364.1"/>
    <property type="molecule type" value="Genomic_DNA"/>
</dbReference>
<dbReference type="AlphaFoldDB" id="A0A6L6VC87"/>
<name>A0A6L6VC87_AGRVI</name>
<organism evidence="1 2">
    <name type="scientific">Agrobacterium vitis</name>
    <name type="common">Rhizobium vitis</name>
    <dbReference type="NCBI Taxonomy" id="373"/>
    <lineage>
        <taxon>Bacteria</taxon>
        <taxon>Pseudomonadati</taxon>
        <taxon>Pseudomonadota</taxon>
        <taxon>Alphaproteobacteria</taxon>
        <taxon>Hyphomicrobiales</taxon>
        <taxon>Rhizobiaceae</taxon>
        <taxon>Rhizobium/Agrobacterium group</taxon>
        <taxon>Agrobacterium</taxon>
    </lineage>
</organism>
<evidence type="ECO:0008006" key="3">
    <source>
        <dbReference type="Google" id="ProtNLM"/>
    </source>
</evidence>
<dbReference type="Proteomes" id="UP000477951">
    <property type="component" value="Unassembled WGS sequence"/>
</dbReference>
<evidence type="ECO:0000313" key="2">
    <source>
        <dbReference type="Proteomes" id="UP000477951"/>
    </source>
</evidence>
<gene>
    <name evidence="1" type="ORF">GOZ90_11790</name>
</gene>
<evidence type="ECO:0000313" key="1">
    <source>
        <dbReference type="EMBL" id="MUZ73364.1"/>
    </source>
</evidence>
<sequence>MNCAPRPSDLIHSICQRLREFEQTGLQLAPDHVTKLLTNLRTVRELSRDMEEEMRILEHRLQMAGEGGSDRRKPGPMIDISAGNVVRFPTRVRVIDPCGSGPYDGGDAA</sequence>
<proteinExistence type="predicted"/>
<reference evidence="1 2" key="1">
    <citation type="submission" date="2019-12" db="EMBL/GenBank/DDBJ databases">
        <title>Whole-genome sequencing of Allorhizobium vitis.</title>
        <authorList>
            <person name="Gan H.M."/>
            <person name="Szegedi E."/>
            <person name="Burr T."/>
            <person name="Savka M.A."/>
        </authorList>
    </citation>
    <scope>NUCLEOTIDE SEQUENCE [LARGE SCALE GENOMIC DNA]</scope>
    <source>
        <strain evidence="1 2">CG516</strain>
    </source>
</reference>
<dbReference type="RefSeq" id="WP_156614797.1">
    <property type="nucleotide sequence ID" value="NZ_WPHR01000007.1"/>
</dbReference>
<comment type="caution">
    <text evidence="1">The sequence shown here is derived from an EMBL/GenBank/DDBJ whole genome shotgun (WGS) entry which is preliminary data.</text>
</comment>